<name>A0A0S4PSI1_9HELI</name>
<proteinExistence type="predicted"/>
<gene>
    <name evidence="1" type="ORF">BN2458_PEG0326</name>
</gene>
<dbReference type="EMBL" id="LN907858">
    <property type="protein sequence ID" value="CUU39213.1"/>
    <property type="molecule type" value="Genomic_DNA"/>
</dbReference>
<sequence>MQKVGLAHQRKNTRFIMANDMRICQCHLLLIFRILAGIKNCKHSLYV</sequence>
<protein>
    <submittedName>
        <fullName evidence="1">Uncharacterized protein</fullName>
    </submittedName>
</protein>
<dbReference type="AlphaFoldDB" id="A0A0S4PSI1"/>
<organism evidence="1 2">
    <name type="scientific">Helicobacter typhlonius</name>
    <dbReference type="NCBI Taxonomy" id="76936"/>
    <lineage>
        <taxon>Bacteria</taxon>
        <taxon>Pseudomonadati</taxon>
        <taxon>Campylobacterota</taxon>
        <taxon>Epsilonproteobacteria</taxon>
        <taxon>Campylobacterales</taxon>
        <taxon>Helicobacteraceae</taxon>
        <taxon>Helicobacter</taxon>
    </lineage>
</organism>
<accession>A0A0S4PSI1</accession>
<dbReference type="Proteomes" id="UP000064525">
    <property type="component" value="Chromosome I"/>
</dbReference>
<dbReference type="KEGG" id="hty:BN2458_PEG0326"/>
<reference evidence="2" key="1">
    <citation type="submission" date="2015-11" db="EMBL/GenBank/DDBJ databases">
        <authorList>
            <person name="Anvar S.Y."/>
        </authorList>
    </citation>
    <scope>NUCLEOTIDE SEQUENCE [LARGE SCALE GENOMIC DNA]</scope>
</reference>
<evidence type="ECO:0000313" key="2">
    <source>
        <dbReference type="Proteomes" id="UP000064525"/>
    </source>
</evidence>
<dbReference type="PATRIC" id="fig|76936.10.peg.315"/>
<evidence type="ECO:0000313" key="1">
    <source>
        <dbReference type="EMBL" id="CUU39213.1"/>
    </source>
</evidence>